<dbReference type="PANTHER" id="PTHR46470:SF2">
    <property type="entry name" value="GLYCERALDEHYDE 3-PHOSPHATE PHOSPHATASE"/>
    <property type="match status" value="1"/>
</dbReference>
<evidence type="ECO:0000256" key="1">
    <source>
        <dbReference type="ARBA" id="ARBA00022723"/>
    </source>
</evidence>
<dbReference type="GO" id="GO:0046872">
    <property type="term" value="F:metal ion binding"/>
    <property type="evidence" value="ECO:0007669"/>
    <property type="project" value="UniProtKB-KW"/>
</dbReference>
<dbReference type="SFLD" id="SFLDS00003">
    <property type="entry name" value="Haloacid_Dehalogenase"/>
    <property type="match status" value="1"/>
</dbReference>
<comment type="caution">
    <text evidence="4">The sequence shown here is derived from an EMBL/GenBank/DDBJ whole genome shotgun (WGS) entry which is preliminary data.</text>
</comment>
<dbReference type="InterPro" id="IPR051400">
    <property type="entry name" value="HAD-like_hydrolase"/>
</dbReference>
<keyword evidence="3" id="KW-0460">Magnesium</keyword>
<evidence type="ECO:0000313" key="5">
    <source>
        <dbReference type="Proteomes" id="UP000034320"/>
    </source>
</evidence>
<dbReference type="Proteomes" id="UP000034320">
    <property type="component" value="Unassembled WGS sequence"/>
</dbReference>
<proteinExistence type="predicted"/>
<protein>
    <recommendedName>
        <fullName evidence="6">HAD family hydrolase</fullName>
    </recommendedName>
</protein>
<sequence length="277" mass="32392">MLQIFFLDIDDCLIETSRLGKEELRVLRSALERLNIPHPEKITAEFEKSFHRLYDLHQEKQLSAPQQEELEKYLSRVYELQAEIITKWGQVKKWSRECFIFIAAEKSGVKLNSQQTATCAENLWKSIGGHTPFYRDAKRFLHKLITRKIPFYLISSSDCRLKYNDEKKLFEYVPEYSRNLKLKRLKKLTGLDIPEENIFLGDPYDKPDPWVFRQALAKAKKDNPGIFYSVMIGDSPKNDLEPAEKIGMDELIWINRHKKAISASKFKTVAGFDEISV</sequence>
<gene>
    <name evidence="4" type="ORF">UV09_C0001G0058</name>
</gene>
<keyword evidence="2" id="KW-0378">Hydrolase</keyword>
<dbReference type="SFLD" id="SFLDG01129">
    <property type="entry name" value="C1.5:_HAD__Beta-PGM__Phosphata"/>
    <property type="match status" value="1"/>
</dbReference>
<dbReference type="SUPFAM" id="SSF56784">
    <property type="entry name" value="HAD-like"/>
    <property type="match status" value="1"/>
</dbReference>
<dbReference type="EMBL" id="LCDD01000001">
    <property type="protein sequence ID" value="KKS48026.1"/>
    <property type="molecule type" value="Genomic_DNA"/>
</dbReference>
<dbReference type="Gene3D" id="3.40.50.1000">
    <property type="entry name" value="HAD superfamily/HAD-like"/>
    <property type="match status" value="1"/>
</dbReference>
<dbReference type="AlphaFoldDB" id="A0A0G1BP14"/>
<reference evidence="4 5" key="1">
    <citation type="journal article" date="2015" name="Nature">
        <title>rRNA introns, odd ribosomes, and small enigmatic genomes across a large radiation of phyla.</title>
        <authorList>
            <person name="Brown C.T."/>
            <person name="Hug L.A."/>
            <person name="Thomas B.C."/>
            <person name="Sharon I."/>
            <person name="Castelle C.J."/>
            <person name="Singh A."/>
            <person name="Wilkins M.J."/>
            <person name="Williams K.H."/>
            <person name="Banfield J.F."/>
        </authorList>
    </citation>
    <scope>NUCLEOTIDE SEQUENCE [LARGE SCALE GENOMIC DNA]</scope>
</reference>
<dbReference type="Gene3D" id="1.20.120.1600">
    <property type="match status" value="1"/>
</dbReference>
<accession>A0A0G1BP14</accession>
<keyword evidence="1" id="KW-0479">Metal-binding</keyword>
<dbReference type="InterPro" id="IPR036412">
    <property type="entry name" value="HAD-like_sf"/>
</dbReference>
<evidence type="ECO:0000256" key="2">
    <source>
        <dbReference type="ARBA" id="ARBA00022801"/>
    </source>
</evidence>
<dbReference type="PANTHER" id="PTHR46470">
    <property type="entry name" value="N-ACYLNEURAMINATE-9-PHOSPHATASE"/>
    <property type="match status" value="1"/>
</dbReference>
<evidence type="ECO:0008006" key="6">
    <source>
        <dbReference type="Google" id="ProtNLM"/>
    </source>
</evidence>
<name>A0A0G1BP14_9BACT</name>
<dbReference type="InterPro" id="IPR023214">
    <property type="entry name" value="HAD_sf"/>
</dbReference>
<evidence type="ECO:0000256" key="3">
    <source>
        <dbReference type="ARBA" id="ARBA00022842"/>
    </source>
</evidence>
<dbReference type="Pfam" id="PF00702">
    <property type="entry name" value="Hydrolase"/>
    <property type="match status" value="1"/>
</dbReference>
<evidence type="ECO:0000313" key="4">
    <source>
        <dbReference type="EMBL" id="KKS48026.1"/>
    </source>
</evidence>
<organism evidence="4 5">
    <name type="scientific">Candidatus Gottesmanbacteria bacterium GW2011_GWA2_42_18</name>
    <dbReference type="NCBI Taxonomy" id="1618442"/>
    <lineage>
        <taxon>Bacteria</taxon>
        <taxon>Candidatus Gottesmaniibacteriota</taxon>
    </lineage>
</organism>
<dbReference type="GO" id="GO:0016791">
    <property type="term" value="F:phosphatase activity"/>
    <property type="evidence" value="ECO:0007669"/>
    <property type="project" value="TreeGrafter"/>
</dbReference>